<feature type="compositionally biased region" description="Basic and acidic residues" evidence="1">
    <location>
        <begin position="136"/>
        <end position="150"/>
    </location>
</feature>
<evidence type="ECO:0000256" key="1">
    <source>
        <dbReference type="SAM" id="MobiDB-lite"/>
    </source>
</evidence>
<feature type="region of interest" description="Disordered" evidence="1">
    <location>
        <begin position="338"/>
        <end position="360"/>
    </location>
</feature>
<comment type="caution">
    <text evidence="2">The sequence shown here is derived from an EMBL/GenBank/DDBJ whole genome shotgun (WGS) entry which is preliminary data.</text>
</comment>
<evidence type="ECO:0000313" key="2">
    <source>
        <dbReference type="EMBL" id="CAI2382887.1"/>
    </source>
</evidence>
<gene>
    <name evidence="2" type="ORF">ECRASSUSDP1_LOCUS24375</name>
</gene>
<proteinExistence type="predicted"/>
<feature type="region of interest" description="Disordered" evidence="1">
    <location>
        <begin position="1"/>
        <end position="33"/>
    </location>
</feature>
<feature type="compositionally biased region" description="Basic residues" evidence="1">
    <location>
        <begin position="688"/>
        <end position="700"/>
    </location>
</feature>
<accession>A0AAD1Y1I3</accession>
<keyword evidence="3" id="KW-1185">Reference proteome</keyword>
<feature type="region of interest" description="Disordered" evidence="1">
    <location>
        <begin position="687"/>
        <end position="780"/>
    </location>
</feature>
<sequence>MATFSDRNIGGITSIQKLRNHSRQSSSDEEMGKEEIYSMLQVFGRELNKRTELEQDKYQGKQTEELYFEDEEKDIDRSFENARQELIGDIDNEYTESEEFSKNNGTFDKAKYKEFILKFTEETYKKSGNSLRKREKRDTKRDQKTVVPSRIEETKEDEKFSWKKRQQMLLDKKRQAENQKEVPLIDLKMTNIIKMNNNLSNVDSTADLRRNDKPEELFLDALFQDLGQYNKVAFEESDSDDELYEKQNIGNLADTFPSVNVFQDIGPLSRTLLKISDEKQVRKRLSKSYMYNYWNKVETKDLNEDLIVGCIANKVPVTPLLYTLQLNQEKLCIKSEIDYSQTSESDEEDRNEDTYNSYIPTENEISILNKTNQKRKSAVNPESSKDSIDRHITLTKNPSDTIKKTGASAFNNNTYVIREEVEYQGEEVKIGQASRPVGSQYNFTQNQKLSAQFQDFEAKHRNIKDLQILEEDGLHSSIPEPKTERRESKSSQILKLLENDRQKKDGNNLKPTLHHEYTAIEKPPSGKRGSLGQFDTDSTKHRAYSDSGKNRNMPKETKGSQYLSVKSSKINESSLNSSLNEIEYHKNFNDLVERVDKIIQERRKLKIVPYSKKERKKLLVKAEKYMVLMTKMMKHRKEDFKSIIDDELFKKASKFHTEAVNEKVKAKFLAYLIKEYGKNREFILNSSAKKHHKSSRKRSISKPLSSKKQSPESYMINIVHSSQPQGEKRKRKGSNASSDRNISRTSNSMPRMKMSTTAKKLKKKKTQKISENKNLRDDNYLYQSPGDIKEEPNFNSQEDNIALRKVSRMKNRKKPVKKKQHAIDSDSELNHSTVMTHGWGVTRDKPQFNNSSINDSMHENPQLVNLNTRRLDRITQRLYNNTKPKRKDNPIPIAPAKKMIKKKKQQQEWIGNPNSVSVGSQGSSEDGVWVSNF</sequence>
<feature type="compositionally biased region" description="Basic and acidic residues" evidence="1">
    <location>
        <begin position="768"/>
        <end position="779"/>
    </location>
</feature>
<feature type="region of interest" description="Disordered" evidence="1">
    <location>
        <begin position="472"/>
        <end position="561"/>
    </location>
</feature>
<dbReference type="AlphaFoldDB" id="A0AAD1Y1I3"/>
<evidence type="ECO:0000313" key="3">
    <source>
        <dbReference type="Proteomes" id="UP001295684"/>
    </source>
</evidence>
<feature type="compositionally biased region" description="Polar residues" evidence="1">
    <location>
        <begin position="908"/>
        <end position="924"/>
    </location>
</feature>
<dbReference type="Proteomes" id="UP001295684">
    <property type="component" value="Unassembled WGS sequence"/>
</dbReference>
<reference evidence="2" key="1">
    <citation type="submission" date="2023-07" db="EMBL/GenBank/DDBJ databases">
        <authorList>
            <consortium name="AG Swart"/>
            <person name="Singh M."/>
            <person name="Singh A."/>
            <person name="Seah K."/>
            <person name="Emmerich C."/>
        </authorList>
    </citation>
    <scope>NUCLEOTIDE SEQUENCE</scope>
    <source>
        <strain evidence="2">DP1</strain>
    </source>
</reference>
<organism evidence="2 3">
    <name type="scientific">Euplotes crassus</name>
    <dbReference type="NCBI Taxonomy" id="5936"/>
    <lineage>
        <taxon>Eukaryota</taxon>
        <taxon>Sar</taxon>
        <taxon>Alveolata</taxon>
        <taxon>Ciliophora</taxon>
        <taxon>Intramacronucleata</taxon>
        <taxon>Spirotrichea</taxon>
        <taxon>Hypotrichia</taxon>
        <taxon>Euplotida</taxon>
        <taxon>Euplotidae</taxon>
        <taxon>Moneuplotes</taxon>
    </lineage>
</organism>
<feature type="compositionally biased region" description="Basic and acidic residues" evidence="1">
    <location>
        <begin position="497"/>
        <end position="519"/>
    </location>
</feature>
<feature type="region of interest" description="Disordered" evidence="1">
    <location>
        <begin position="881"/>
        <end position="933"/>
    </location>
</feature>
<name>A0AAD1Y1I3_EUPCR</name>
<protein>
    <submittedName>
        <fullName evidence="2">Uncharacterized protein</fullName>
    </submittedName>
</protein>
<feature type="region of interest" description="Disordered" evidence="1">
    <location>
        <begin position="127"/>
        <end position="150"/>
    </location>
</feature>
<dbReference type="EMBL" id="CAMPGE010025100">
    <property type="protein sequence ID" value="CAI2382887.1"/>
    <property type="molecule type" value="Genomic_DNA"/>
</dbReference>
<feature type="compositionally biased region" description="Polar residues" evidence="1">
    <location>
        <begin position="734"/>
        <end position="749"/>
    </location>
</feature>